<dbReference type="PANTHER" id="PTHR36503:SF3">
    <property type="entry name" value="BLR0126 PROTEIN"/>
    <property type="match status" value="1"/>
</dbReference>
<dbReference type="EMBL" id="JBHSBL010000028">
    <property type="protein sequence ID" value="MFC4071448.1"/>
    <property type="molecule type" value="Genomic_DNA"/>
</dbReference>
<keyword evidence="3" id="KW-1185">Reference proteome</keyword>
<dbReference type="InterPro" id="IPR004360">
    <property type="entry name" value="Glyas_Fos-R_dOase_dom"/>
</dbReference>
<gene>
    <name evidence="2" type="ORF">ACFO0C_41485</name>
</gene>
<name>A0ABV8J4C5_9ACTN</name>
<dbReference type="PROSITE" id="PS51819">
    <property type="entry name" value="VOC"/>
    <property type="match status" value="1"/>
</dbReference>
<evidence type="ECO:0000313" key="3">
    <source>
        <dbReference type="Proteomes" id="UP001595867"/>
    </source>
</evidence>
<feature type="domain" description="VOC" evidence="1">
    <location>
        <begin position="4"/>
        <end position="126"/>
    </location>
</feature>
<dbReference type="RefSeq" id="WP_378072323.1">
    <property type="nucleotide sequence ID" value="NZ_JBHSBL010000028.1"/>
</dbReference>
<dbReference type="InterPro" id="IPR037523">
    <property type="entry name" value="VOC_core"/>
</dbReference>
<dbReference type="SUPFAM" id="SSF54593">
    <property type="entry name" value="Glyoxalase/Bleomycin resistance protein/Dihydroxybiphenyl dioxygenase"/>
    <property type="match status" value="1"/>
</dbReference>
<dbReference type="InterPro" id="IPR029068">
    <property type="entry name" value="Glyas_Bleomycin-R_OHBP_Dase"/>
</dbReference>
<evidence type="ECO:0000259" key="1">
    <source>
        <dbReference type="PROSITE" id="PS51819"/>
    </source>
</evidence>
<organism evidence="2 3">
    <name type="scientific">Actinoplanes subglobosus</name>
    <dbReference type="NCBI Taxonomy" id="1547892"/>
    <lineage>
        <taxon>Bacteria</taxon>
        <taxon>Bacillati</taxon>
        <taxon>Actinomycetota</taxon>
        <taxon>Actinomycetes</taxon>
        <taxon>Micromonosporales</taxon>
        <taxon>Micromonosporaceae</taxon>
        <taxon>Actinoplanes</taxon>
    </lineage>
</organism>
<protein>
    <submittedName>
        <fullName evidence="2">VOC family protein</fullName>
    </submittedName>
</protein>
<proteinExistence type="predicted"/>
<dbReference type="PANTHER" id="PTHR36503">
    <property type="entry name" value="BLR2520 PROTEIN"/>
    <property type="match status" value="1"/>
</dbReference>
<accession>A0ABV8J4C5</accession>
<dbReference type="Gene3D" id="3.10.180.10">
    <property type="entry name" value="2,3-Dihydroxybiphenyl 1,2-Dioxygenase, domain 1"/>
    <property type="match status" value="1"/>
</dbReference>
<dbReference type="Proteomes" id="UP001595867">
    <property type="component" value="Unassembled WGS sequence"/>
</dbReference>
<comment type="caution">
    <text evidence="2">The sequence shown here is derived from an EMBL/GenBank/DDBJ whole genome shotgun (WGS) entry which is preliminary data.</text>
</comment>
<sequence length="131" mass="13839">MAPTFNAIGIAVADMATSLSFYRRLGLEFAPGAEGEPHTEAVVAGGIRLMWDTHSSLGSFDPSYEPGPPGGGWAFLCADPAEVDSVHADLVAAGHPSVNEPWDAPWGQRYAQVKDPDGNVVDLFAWSKAAQ</sequence>
<dbReference type="Pfam" id="PF00903">
    <property type="entry name" value="Glyoxalase"/>
    <property type="match status" value="1"/>
</dbReference>
<reference evidence="3" key="1">
    <citation type="journal article" date="2019" name="Int. J. Syst. Evol. Microbiol.">
        <title>The Global Catalogue of Microorganisms (GCM) 10K type strain sequencing project: providing services to taxonomists for standard genome sequencing and annotation.</title>
        <authorList>
            <consortium name="The Broad Institute Genomics Platform"/>
            <consortium name="The Broad Institute Genome Sequencing Center for Infectious Disease"/>
            <person name="Wu L."/>
            <person name="Ma J."/>
        </authorList>
    </citation>
    <scope>NUCLEOTIDE SEQUENCE [LARGE SCALE GENOMIC DNA]</scope>
    <source>
        <strain evidence="3">TBRC 5832</strain>
    </source>
</reference>
<evidence type="ECO:0000313" key="2">
    <source>
        <dbReference type="EMBL" id="MFC4071448.1"/>
    </source>
</evidence>